<dbReference type="InterPro" id="IPR008496">
    <property type="entry name" value="TMEM222/RTE1"/>
</dbReference>
<dbReference type="Pfam" id="PF05608">
    <property type="entry name" value="RTE1"/>
    <property type="match status" value="1"/>
</dbReference>
<gene>
    <name evidence="2" type="ORF">BZG36_03717</name>
</gene>
<dbReference type="PANTHER" id="PTHR20921">
    <property type="entry name" value="TRANSMEMBRANE PROTEIN 222"/>
    <property type="match status" value="1"/>
</dbReference>
<keyword evidence="1" id="KW-1133">Transmembrane helix</keyword>
<keyword evidence="3" id="KW-1185">Reference proteome</keyword>
<protein>
    <submittedName>
        <fullName evidence="2">Uncharacterized protein</fullName>
    </submittedName>
</protein>
<dbReference type="OrthoDB" id="267284at2759"/>
<dbReference type="PANTHER" id="PTHR20921:SF0">
    <property type="entry name" value="TRANSMEMBRANE PROTEIN 222"/>
    <property type="match status" value="1"/>
</dbReference>
<organism evidence="2 3">
    <name type="scientific">Bifiguratus adelaidae</name>
    <dbReference type="NCBI Taxonomy" id="1938954"/>
    <lineage>
        <taxon>Eukaryota</taxon>
        <taxon>Fungi</taxon>
        <taxon>Fungi incertae sedis</taxon>
        <taxon>Mucoromycota</taxon>
        <taxon>Mucoromycotina</taxon>
        <taxon>Endogonomycetes</taxon>
        <taxon>Endogonales</taxon>
        <taxon>Endogonales incertae sedis</taxon>
        <taxon>Bifiguratus</taxon>
    </lineage>
</organism>
<sequence>MGIADTRGVIYDFAAPYTVSVDHMAFGRPTRYLQLRPENATSMTWDDAVYDGAKFYQTQMASASRSRMMDCLAHRFLLYRQHTLLWNNCHSHTAYTLNLMNYSNTRWNAWKLVIMIWTHGHFCSPTAALTTFTGFAIVLLVVLVLAFSLGFSL</sequence>
<evidence type="ECO:0000313" key="2">
    <source>
        <dbReference type="EMBL" id="OZJ03616.1"/>
    </source>
</evidence>
<dbReference type="AlphaFoldDB" id="A0A261XZ28"/>
<evidence type="ECO:0000256" key="1">
    <source>
        <dbReference type="SAM" id="Phobius"/>
    </source>
</evidence>
<dbReference type="Proteomes" id="UP000242875">
    <property type="component" value="Unassembled WGS sequence"/>
</dbReference>
<keyword evidence="1" id="KW-0812">Transmembrane</keyword>
<evidence type="ECO:0000313" key="3">
    <source>
        <dbReference type="Proteomes" id="UP000242875"/>
    </source>
</evidence>
<proteinExistence type="predicted"/>
<feature type="transmembrane region" description="Helical" evidence="1">
    <location>
        <begin position="132"/>
        <end position="151"/>
    </location>
</feature>
<name>A0A261XZ28_9FUNG</name>
<reference evidence="2 3" key="1">
    <citation type="journal article" date="2017" name="Mycologia">
        <title>Bifiguratus adelaidae, gen. et sp. nov., a new member of Mucoromycotina in endophytic and soil-dwelling habitats.</title>
        <authorList>
            <person name="Torres-Cruz T.J."/>
            <person name="Billingsley Tobias T.L."/>
            <person name="Almatruk M."/>
            <person name="Hesse C."/>
            <person name="Kuske C.R."/>
            <person name="Desiro A."/>
            <person name="Benucci G.M."/>
            <person name="Bonito G."/>
            <person name="Stajich J.E."/>
            <person name="Dunlap C."/>
            <person name="Arnold A.E."/>
            <person name="Porras-Alfaro A."/>
        </authorList>
    </citation>
    <scope>NUCLEOTIDE SEQUENCE [LARGE SCALE GENOMIC DNA]</scope>
    <source>
        <strain evidence="2 3">AZ0501</strain>
    </source>
</reference>
<keyword evidence="1" id="KW-0472">Membrane</keyword>
<comment type="caution">
    <text evidence="2">The sequence shown here is derived from an EMBL/GenBank/DDBJ whole genome shotgun (WGS) entry which is preliminary data.</text>
</comment>
<dbReference type="EMBL" id="MVBO01000076">
    <property type="protein sequence ID" value="OZJ03616.1"/>
    <property type="molecule type" value="Genomic_DNA"/>
</dbReference>
<accession>A0A261XZ28</accession>